<organism evidence="1 2">
    <name type="scientific">Camellia sinensis</name>
    <name type="common">Tea plant</name>
    <name type="synonym">Thea sinensis</name>
    <dbReference type="NCBI Taxonomy" id="4442"/>
    <lineage>
        <taxon>Eukaryota</taxon>
        <taxon>Viridiplantae</taxon>
        <taxon>Streptophyta</taxon>
        <taxon>Embryophyta</taxon>
        <taxon>Tracheophyta</taxon>
        <taxon>Spermatophyta</taxon>
        <taxon>Magnoliopsida</taxon>
        <taxon>eudicotyledons</taxon>
        <taxon>Gunneridae</taxon>
        <taxon>Pentapetalae</taxon>
        <taxon>asterids</taxon>
        <taxon>Ericales</taxon>
        <taxon>Theaceae</taxon>
        <taxon>Camellia</taxon>
    </lineage>
</organism>
<dbReference type="PANTHER" id="PTHR31151">
    <property type="entry name" value="PROLINE-TRNA LIGASE (DUF1680)"/>
    <property type="match status" value="1"/>
</dbReference>
<comment type="caution">
    <text evidence="1">The sequence shown here is derived from an EMBL/GenBank/DDBJ whole genome shotgun (WGS) entry which is preliminary data.</text>
</comment>
<accession>A0A7J7HWW1</accession>
<sequence length="143" mass="16158">MTSLGIESFSKLGDSIYFEEVGKVAGLCIIQYISSSLNWKSGQISLNQKVEPVVASNPLLQVALTVSSENLLVFGNVMTLTVVYIHDWWLVAMVLPNHNGIQKMLSKDLPQLAMELSRVENIRSFAGEFWICCFAYFTYIFFY</sequence>
<dbReference type="AlphaFoldDB" id="A0A7J7HWW1"/>
<dbReference type="Proteomes" id="UP000593564">
    <property type="component" value="Unassembled WGS sequence"/>
</dbReference>
<evidence type="ECO:0000313" key="2">
    <source>
        <dbReference type="Proteomes" id="UP000593564"/>
    </source>
</evidence>
<dbReference type="EMBL" id="JACBKZ010000002">
    <property type="protein sequence ID" value="KAF5956995.1"/>
    <property type="molecule type" value="Genomic_DNA"/>
</dbReference>
<protein>
    <submittedName>
        <fullName evidence="1">Uncharacterized protein</fullName>
    </submittedName>
</protein>
<name>A0A7J7HWW1_CAMSI</name>
<proteinExistence type="predicted"/>
<reference evidence="1 2" key="2">
    <citation type="submission" date="2020-07" db="EMBL/GenBank/DDBJ databases">
        <title>Genome assembly of wild tea tree DASZ reveals pedigree and selection history of tea varieties.</title>
        <authorList>
            <person name="Zhang W."/>
        </authorList>
    </citation>
    <scope>NUCLEOTIDE SEQUENCE [LARGE SCALE GENOMIC DNA]</scope>
    <source>
        <strain evidence="2">cv. G240</strain>
        <tissue evidence="1">Leaf</tissue>
    </source>
</reference>
<reference evidence="2" key="1">
    <citation type="journal article" date="2020" name="Nat. Commun.">
        <title>Genome assembly of wild tea tree DASZ reveals pedigree and selection history of tea varieties.</title>
        <authorList>
            <person name="Zhang W."/>
            <person name="Zhang Y."/>
            <person name="Qiu H."/>
            <person name="Guo Y."/>
            <person name="Wan H."/>
            <person name="Zhang X."/>
            <person name="Scossa F."/>
            <person name="Alseekh S."/>
            <person name="Zhang Q."/>
            <person name="Wang P."/>
            <person name="Xu L."/>
            <person name="Schmidt M.H."/>
            <person name="Jia X."/>
            <person name="Li D."/>
            <person name="Zhu A."/>
            <person name="Guo F."/>
            <person name="Chen W."/>
            <person name="Ni D."/>
            <person name="Usadel B."/>
            <person name="Fernie A.R."/>
            <person name="Wen W."/>
        </authorList>
    </citation>
    <scope>NUCLEOTIDE SEQUENCE [LARGE SCALE GENOMIC DNA]</scope>
    <source>
        <strain evidence="2">cv. G240</strain>
    </source>
</reference>
<gene>
    <name evidence="1" type="ORF">HYC85_004220</name>
</gene>
<keyword evidence="2" id="KW-1185">Reference proteome</keyword>
<dbReference type="PANTHER" id="PTHR31151:SF0">
    <property type="entry name" value="PROLINE-TRNA LIGASE (DUF1680)"/>
    <property type="match status" value="1"/>
</dbReference>
<evidence type="ECO:0000313" key="1">
    <source>
        <dbReference type="EMBL" id="KAF5956995.1"/>
    </source>
</evidence>